<keyword evidence="2" id="KW-1185">Reference proteome</keyword>
<sequence>MLKVHAAALWPAYYLIKYKKIKEYACFRQAVFDKKKFDIINSTDIYNLDRYLKFRRIGKHGFLIASNEALTFSFNVMFCLHKKITFLSKI</sequence>
<comment type="caution">
    <text evidence="1">The sequence shown here is derived from an EMBL/GenBank/DDBJ whole genome shotgun (WGS) entry which is preliminary data.</text>
</comment>
<protein>
    <submittedName>
        <fullName evidence="1">Uncharacterized protein</fullName>
    </submittedName>
</protein>
<evidence type="ECO:0000313" key="1">
    <source>
        <dbReference type="EMBL" id="RNA41828.1"/>
    </source>
</evidence>
<accession>A0A3M7T1W7</accession>
<dbReference type="AlphaFoldDB" id="A0A3M7T1W7"/>
<dbReference type="Proteomes" id="UP000276133">
    <property type="component" value="Unassembled WGS sequence"/>
</dbReference>
<dbReference type="EMBL" id="REGN01000446">
    <property type="protein sequence ID" value="RNA41828.1"/>
    <property type="molecule type" value="Genomic_DNA"/>
</dbReference>
<reference evidence="1 2" key="1">
    <citation type="journal article" date="2018" name="Sci. Rep.">
        <title>Genomic signatures of local adaptation to the degree of environmental predictability in rotifers.</title>
        <authorList>
            <person name="Franch-Gras L."/>
            <person name="Hahn C."/>
            <person name="Garcia-Roger E.M."/>
            <person name="Carmona M.J."/>
            <person name="Serra M."/>
            <person name="Gomez A."/>
        </authorList>
    </citation>
    <scope>NUCLEOTIDE SEQUENCE [LARGE SCALE GENOMIC DNA]</scope>
    <source>
        <strain evidence="1">HYR1</strain>
    </source>
</reference>
<organism evidence="1 2">
    <name type="scientific">Brachionus plicatilis</name>
    <name type="common">Marine rotifer</name>
    <name type="synonym">Brachionus muelleri</name>
    <dbReference type="NCBI Taxonomy" id="10195"/>
    <lineage>
        <taxon>Eukaryota</taxon>
        <taxon>Metazoa</taxon>
        <taxon>Spiralia</taxon>
        <taxon>Gnathifera</taxon>
        <taxon>Rotifera</taxon>
        <taxon>Eurotatoria</taxon>
        <taxon>Monogononta</taxon>
        <taxon>Pseudotrocha</taxon>
        <taxon>Ploima</taxon>
        <taxon>Brachionidae</taxon>
        <taxon>Brachionus</taxon>
    </lineage>
</organism>
<gene>
    <name evidence="1" type="ORF">BpHYR1_040022</name>
</gene>
<evidence type="ECO:0000313" key="2">
    <source>
        <dbReference type="Proteomes" id="UP000276133"/>
    </source>
</evidence>
<name>A0A3M7T1W7_BRAPC</name>
<proteinExistence type="predicted"/>